<proteinExistence type="inferred from homology"/>
<dbReference type="PANTHER" id="PTHR33643:SF1">
    <property type="entry name" value="UREASE ACCESSORY PROTEIN D"/>
    <property type="match status" value="1"/>
</dbReference>
<organism evidence="4 5">
    <name type="scientific">Bordetella bronchiseptica 253</name>
    <dbReference type="NCBI Taxonomy" id="568707"/>
    <lineage>
        <taxon>Bacteria</taxon>
        <taxon>Pseudomonadati</taxon>
        <taxon>Pseudomonadota</taxon>
        <taxon>Betaproteobacteria</taxon>
        <taxon>Burkholderiales</taxon>
        <taxon>Alcaligenaceae</taxon>
        <taxon>Bordetella</taxon>
    </lineage>
</organism>
<dbReference type="GO" id="GO:0016151">
    <property type="term" value="F:nickel cation binding"/>
    <property type="evidence" value="ECO:0007669"/>
    <property type="project" value="UniProtKB-UniRule"/>
</dbReference>
<protein>
    <recommendedName>
        <fullName evidence="3">Urease accessory protein UreD</fullName>
    </recommendedName>
</protein>
<gene>
    <name evidence="3 4" type="primary">ureD</name>
    <name evidence="4" type="ORF">BN112_4090</name>
</gene>
<accession>A0A0C6PC82</accession>
<comment type="subunit">
    <text evidence="3">UreD, UreF and UreG form a complex that acts as a GTP-hydrolysis-dependent molecular chaperone, activating the urease apoprotein by helping to assemble the nickel containing metallocenter of UreC. The UreE protein probably delivers the nickel.</text>
</comment>
<keyword evidence="2 3" id="KW-0143">Chaperone</keyword>
<evidence type="ECO:0000313" key="5">
    <source>
        <dbReference type="Proteomes" id="UP000007564"/>
    </source>
</evidence>
<sequence>MSDTLDQWRAGLTLGFAPGHAGRTVLRERAHYGPMLVQRALYPEGPQVCHVAILHPPSGIAGGDALEIRVDVAGGARAALTTPGATRWYKSNGRQASQDVHLRVAAGGRLDWLPLESIFFEEADALARNRIQLESGAAAIGWDLIQLGRVNQSGHWSQGRLHTATELYVDGRLLWVDQGLVGAQDDVRRQVSGLAGFPVHAALWSFGPRLDAEQNEELAGLMPWSDTLRGAATTMPYDATQSLCLVRCLGVHMEDVRAVMTDAWAYLRPRVLDTPAVVPRLWAT</sequence>
<keyword evidence="3" id="KW-0996">Nickel insertion</keyword>
<keyword evidence="3" id="KW-0963">Cytoplasm</keyword>
<dbReference type="Proteomes" id="UP000007564">
    <property type="component" value="Chromosome"/>
</dbReference>
<reference evidence="4 5" key="1">
    <citation type="journal article" date="2012" name="BMC Genomics">
        <title>Comparative genomics of the classical Bordetella subspecies: the evolution and exchange of virulence-associated diversity amongst closely related pathogens.</title>
        <authorList>
            <person name="Park J."/>
            <person name="Zhang Y."/>
            <person name="Buboltz A.M."/>
            <person name="Zhang X."/>
            <person name="Schuster S.C."/>
            <person name="Ahuja U."/>
            <person name="Liu M."/>
            <person name="Miller J.F."/>
            <person name="Sebaihia M."/>
            <person name="Bentley S.D."/>
            <person name="Parkhill J."/>
            <person name="Harvill E.T."/>
        </authorList>
    </citation>
    <scope>NUCLEOTIDE SEQUENCE [LARGE SCALE GENOMIC DNA]</scope>
    <source>
        <strain evidence="4 5">253</strain>
    </source>
</reference>
<dbReference type="AlphaFoldDB" id="A0A0C6PC82"/>
<comment type="similarity">
    <text evidence="1 3">Belongs to the UreD family.</text>
</comment>
<comment type="subcellular location">
    <subcellularLocation>
        <location evidence="3">Cytoplasm</location>
    </subcellularLocation>
</comment>
<dbReference type="KEGG" id="bbh:BN112_4090"/>
<evidence type="ECO:0000256" key="1">
    <source>
        <dbReference type="ARBA" id="ARBA00007177"/>
    </source>
</evidence>
<evidence type="ECO:0000256" key="2">
    <source>
        <dbReference type="ARBA" id="ARBA00023186"/>
    </source>
</evidence>
<comment type="function">
    <text evidence="3">Required for maturation of urease via the functional incorporation of the urease nickel metallocenter.</text>
</comment>
<dbReference type="Pfam" id="PF01774">
    <property type="entry name" value="UreD"/>
    <property type="match status" value="1"/>
</dbReference>
<name>A0A0C6PC82_BORBO</name>
<dbReference type="InterPro" id="IPR002669">
    <property type="entry name" value="UreD"/>
</dbReference>
<dbReference type="EMBL" id="HE965806">
    <property type="protein sequence ID" value="CCJ56004.1"/>
    <property type="molecule type" value="Genomic_DNA"/>
</dbReference>
<dbReference type="RefSeq" id="WP_015064941.1">
    <property type="nucleotide sequence ID" value="NC_019382.1"/>
</dbReference>
<dbReference type="HAMAP" id="MF_01384">
    <property type="entry name" value="UreD"/>
    <property type="match status" value="1"/>
</dbReference>
<evidence type="ECO:0000313" key="4">
    <source>
        <dbReference type="EMBL" id="CCJ56004.1"/>
    </source>
</evidence>
<dbReference type="GO" id="GO:0005737">
    <property type="term" value="C:cytoplasm"/>
    <property type="evidence" value="ECO:0007669"/>
    <property type="project" value="UniProtKB-SubCell"/>
</dbReference>
<dbReference type="HOGENOM" id="CLU_056339_0_0_4"/>
<evidence type="ECO:0000256" key="3">
    <source>
        <dbReference type="HAMAP-Rule" id="MF_01384"/>
    </source>
</evidence>
<dbReference type="OrthoDB" id="9798842at2"/>
<dbReference type="PANTHER" id="PTHR33643">
    <property type="entry name" value="UREASE ACCESSORY PROTEIN D"/>
    <property type="match status" value="1"/>
</dbReference>